<feature type="domain" description="CRM" evidence="9">
    <location>
        <begin position="315"/>
        <end position="435"/>
    </location>
</feature>
<feature type="region of interest" description="Disordered" evidence="8">
    <location>
        <begin position="521"/>
        <end position="566"/>
    </location>
</feature>
<dbReference type="InterPro" id="IPR035920">
    <property type="entry name" value="YhbY-like_sf"/>
</dbReference>
<dbReference type="SUPFAM" id="SSF75471">
    <property type="entry name" value="YhbY-like"/>
    <property type="match status" value="2"/>
</dbReference>
<evidence type="ECO:0000256" key="8">
    <source>
        <dbReference type="SAM" id="MobiDB-lite"/>
    </source>
</evidence>
<keyword evidence="2" id="KW-0677">Repeat</keyword>
<evidence type="ECO:0000313" key="11">
    <source>
        <dbReference type="Proteomes" id="UP000824890"/>
    </source>
</evidence>
<evidence type="ECO:0000313" key="10">
    <source>
        <dbReference type="EMBL" id="KAH0911607.1"/>
    </source>
</evidence>
<dbReference type="Pfam" id="PF01985">
    <property type="entry name" value="CRS1_YhbY"/>
    <property type="match status" value="2"/>
</dbReference>
<keyword evidence="5" id="KW-0508">mRNA splicing</keyword>
<evidence type="ECO:0000256" key="6">
    <source>
        <dbReference type="ARBA" id="ARBA00023274"/>
    </source>
</evidence>
<accession>A0ABQ8C3H7</accession>
<evidence type="ECO:0000256" key="1">
    <source>
        <dbReference type="ARBA" id="ARBA00022664"/>
    </source>
</evidence>
<comment type="caution">
    <text evidence="10">The sequence shown here is derived from an EMBL/GenBank/DDBJ whole genome shotgun (WGS) entry which is preliminary data.</text>
</comment>
<feature type="compositionally biased region" description="Acidic residues" evidence="8">
    <location>
        <begin position="525"/>
        <end position="557"/>
    </location>
</feature>
<sequence>MAIVASLPDVNLFSSLPSSPPPSDSPSRSFRPPPPIPIPKYSPSRRNRNPRTEPKPPQPNPALKLPHRRTRYYKPVKEGVISSDGERTILIGESGVSYQLPGAPFEFQFSYSETPKAKPVGIREPAFMPFAPPTMPRPWTGKAPLKKAKKKVPLFDSFDPPPEGKAGVKYVEMPGPFPFGRYPKEGMMMTREEVLGEPLKKWEKGMLVKPHMHDNRQVNLGRDGFTHNMLELIHSHWKRRRVCKVRCKGVPTVDMDNVCRVLEEKTGGEIIHRVGGVVYLFRGRNYNYRTRPQYPLMLWKPAAPVYPKLIQEVPEGLTKDEAHEFRVKGKSLKPICKLCKFILLLKHWFSSFLFFLSRFCVAAKNGVYVSLVKDVRDAFELSPLVKVDCPGLEPSDYKKIGAKLKELVPCVLLSFDDEQILMWRGRDWKSRFLDNPLTPIPSETNIADDADKTIEEQTVSDQNTVISSPKMISLWKRAVESSKAVILEELDLTPDVLLEKVEEFEGTSQAAEHTFTALVLPGNDGAEDYVDDEDRPEEYSDIDDDFDDECSDDDESFEPVGPEGSLPVDKIIRKLREKLN</sequence>
<evidence type="ECO:0000256" key="5">
    <source>
        <dbReference type="ARBA" id="ARBA00023187"/>
    </source>
</evidence>
<dbReference type="InterPro" id="IPR001890">
    <property type="entry name" value="RNA-binding_CRM"/>
</dbReference>
<reference evidence="10 11" key="1">
    <citation type="submission" date="2021-05" db="EMBL/GenBank/DDBJ databases">
        <title>Genome Assembly of Synthetic Allotetraploid Brassica napus Reveals Homoeologous Exchanges between Subgenomes.</title>
        <authorList>
            <person name="Davis J.T."/>
        </authorList>
    </citation>
    <scope>NUCLEOTIDE SEQUENCE [LARGE SCALE GENOMIC DNA]</scope>
    <source>
        <strain evidence="11">cv. Da-Ae</strain>
        <tissue evidence="10">Seedling</tissue>
    </source>
</reference>
<evidence type="ECO:0000256" key="3">
    <source>
        <dbReference type="ARBA" id="ARBA00022884"/>
    </source>
</evidence>
<evidence type="ECO:0000256" key="4">
    <source>
        <dbReference type="ARBA" id="ARBA00022946"/>
    </source>
</evidence>
<evidence type="ECO:0000256" key="2">
    <source>
        <dbReference type="ARBA" id="ARBA00022737"/>
    </source>
</evidence>
<dbReference type="SMART" id="SM01103">
    <property type="entry name" value="CRS1_YhbY"/>
    <property type="match status" value="2"/>
</dbReference>
<protein>
    <recommendedName>
        <fullName evidence="9">CRM domain-containing protein</fullName>
    </recommendedName>
</protein>
<evidence type="ECO:0000259" key="9">
    <source>
        <dbReference type="PROSITE" id="PS51295"/>
    </source>
</evidence>
<name>A0ABQ8C3H7_BRANA</name>
<keyword evidence="4" id="KW-0809">Transit peptide</keyword>
<feature type="domain" description="CRM" evidence="9">
    <location>
        <begin position="197"/>
        <end position="293"/>
    </location>
</feature>
<dbReference type="Gene3D" id="3.30.110.60">
    <property type="entry name" value="YhbY-like"/>
    <property type="match status" value="2"/>
</dbReference>
<dbReference type="PROSITE" id="PS51295">
    <property type="entry name" value="CRM"/>
    <property type="match status" value="2"/>
</dbReference>
<dbReference type="InterPro" id="IPR044599">
    <property type="entry name" value="CAF1P_plant"/>
</dbReference>
<dbReference type="PANTHER" id="PTHR46247:SF3">
    <property type="entry name" value="CRS2-ASSOCIATED FACTOR 2, CHLOROPLASTIC"/>
    <property type="match status" value="1"/>
</dbReference>
<keyword evidence="3 7" id="KW-0694">RNA-binding</keyword>
<evidence type="ECO:0000256" key="7">
    <source>
        <dbReference type="PROSITE-ProRule" id="PRU00626"/>
    </source>
</evidence>
<feature type="compositionally biased region" description="Pro residues" evidence="8">
    <location>
        <begin position="31"/>
        <end position="40"/>
    </location>
</feature>
<keyword evidence="6" id="KW-0687">Ribonucleoprotein</keyword>
<keyword evidence="1" id="KW-0507">mRNA processing</keyword>
<feature type="region of interest" description="Disordered" evidence="8">
    <location>
        <begin position="1"/>
        <end position="69"/>
    </location>
</feature>
<proteinExistence type="predicted"/>
<dbReference type="EMBL" id="JAGKQM010000009">
    <property type="protein sequence ID" value="KAH0911607.1"/>
    <property type="molecule type" value="Genomic_DNA"/>
</dbReference>
<dbReference type="PANTHER" id="PTHR46247">
    <property type="entry name" value="CRS2-ASSOCIATED FACTOR 1, CHLOROPLASTIC"/>
    <property type="match status" value="1"/>
</dbReference>
<gene>
    <name evidence="10" type="ORF">HID58_034928</name>
</gene>
<organism evidence="10 11">
    <name type="scientific">Brassica napus</name>
    <name type="common">Rape</name>
    <dbReference type="NCBI Taxonomy" id="3708"/>
    <lineage>
        <taxon>Eukaryota</taxon>
        <taxon>Viridiplantae</taxon>
        <taxon>Streptophyta</taxon>
        <taxon>Embryophyta</taxon>
        <taxon>Tracheophyta</taxon>
        <taxon>Spermatophyta</taxon>
        <taxon>Magnoliopsida</taxon>
        <taxon>eudicotyledons</taxon>
        <taxon>Gunneridae</taxon>
        <taxon>Pentapetalae</taxon>
        <taxon>rosids</taxon>
        <taxon>malvids</taxon>
        <taxon>Brassicales</taxon>
        <taxon>Brassicaceae</taxon>
        <taxon>Brassiceae</taxon>
        <taxon>Brassica</taxon>
    </lineage>
</organism>
<keyword evidence="11" id="KW-1185">Reference proteome</keyword>
<dbReference type="Proteomes" id="UP000824890">
    <property type="component" value="Unassembled WGS sequence"/>
</dbReference>